<feature type="transmembrane region" description="Helical" evidence="7">
    <location>
        <begin position="309"/>
        <end position="330"/>
    </location>
</feature>
<dbReference type="PANTHER" id="PTHR43009">
    <property type="entry name" value="HOMOGENTISATE SOLANESYLTRANSFERASE, CHLOROPLASTIC"/>
    <property type="match status" value="1"/>
</dbReference>
<feature type="transmembrane region" description="Helical" evidence="7">
    <location>
        <begin position="221"/>
        <end position="241"/>
    </location>
</feature>
<dbReference type="InterPro" id="IPR044878">
    <property type="entry name" value="UbiA_sf"/>
</dbReference>
<evidence type="ECO:0000256" key="4">
    <source>
        <dbReference type="ARBA" id="ARBA00022692"/>
    </source>
</evidence>
<comment type="subcellular location">
    <subcellularLocation>
        <location evidence="1">Plastid</location>
        <location evidence="1">Chloroplast membrane</location>
        <topology evidence="1">Multi-pass membrane protein</topology>
    </subcellularLocation>
</comment>
<accession>A0A151R0F2</accession>
<evidence type="ECO:0000256" key="1">
    <source>
        <dbReference type="ARBA" id="ARBA00004508"/>
    </source>
</evidence>
<dbReference type="STRING" id="3821.A0A151R0F2"/>
<gene>
    <name evidence="8" type="ORF">KK1_042868</name>
</gene>
<comment type="similarity">
    <text evidence="2">Belongs to the UbiA prenyltransferase family.</text>
</comment>
<keyword evidence="4 7" id="KW-0812">Transmembrane</keyword>
<proteinExistence type="inferred from homology"/>
<dbReference type="EMBL" id="KQ484276">
    <property type="protein sequence ID" value="KYP36044.1"/>
    <property type="molecule type" value="Genomic_DNA"/>
</dbReference>
<keyword evidence="5 7" id="KW-1133">Transmembrane helix</keyword>
<feature type="transmembrane region" description="Helical" evidence="7">
    <location>
        <begin position="143"/>
        <end position="167"/>
    </location>
</feature>
<feature type="transmembrane region" description="Helical" evidence="7">
    <location>
        <begin position="173"/>
        <end position="195"/>
    </location>
</feature>
<dbReference type="Gene3D" id="1.20.120.1780">
    <property type="entry name" value="UbiA prenyltransferase"/>
    <property type="match status" value="1"/>
</dbReference>
<evidence type="ECO:0000313" key="8">
    <source>
        <dbReference type="EMBL" id="KYP36044.1"/>
    </source>
</evidence>
<evidence type="ECO:0000256" key="6">
    <source>
        <dbReference type="ARBA" id="ARBA00023136"/>
    </source>
</evidence>
<name>A0A151R0F2_CAJCA</name>
<dbReference type="Pfam" id="PF01040">
    <property type="entry name" value="UbiA"/>
    <property type="match status" value="1"/>
</dbReference>
<dbReference type="PANTHER" id="PTHR43009:SF6">
    <property type="entry name" value="HOMOGENTISATE PHYTYLTRANSFERASE 1, CHLOROPLASTIC"/>
    <property type="match status" value="1"/>
</dbReference>
<dbReference type="Gramene" id="C.cajan_43085.t">
    <property type="protein sequence ID" value="C.cajan_43085.t"/>
    <property type="gene ID" value="C.cajan_43085"/>
</dbReference>
<dbReference type="Proteomes" id="UP000075243">
    <property type="component" value="Unassembled WGS sequence"/>
</dbReference>
<evidence type="ECO:0000256" key="7">
    <source>
        <dbReference type="SAM" id="Phobius"/>
    </source>
</evidence>
<organism evidence="8 9">
    <name type="scientific">Cajanus cajan</name>
    <name type="common">Pigeon pea</name>
    <name type="synonym">Cajanus indicus</name>
    <dbReference type="NCBI Taxonomy" id="3821"/>
    <lineage>
        <taxon>Eukaryota</taxon>
        <taxon>Viridiplantae</taxon>
        <taxon>Streptophyta</taxon>
        <taxon>Embryophyta</taxon>
        <taxon>Tracheophyta</taxon>
        <taxon>Spermatophyta</taxon>
        <taxon>Magnoliopsida</taxon>
        <taxon>eudicotyledons</taxon>
        <taxon>Gunneridae</taxon>
        <taxon>Pentapetalae</taxon>
        <taxon>rosids</taxon>
        <taxon>fabids</taxon>
        <taxon>Fabales</taxon>
        <taxon>Fabaceae</taxon>
        <taxon>Papilionoideae</taxon>
        <taxon>50 kb inversion clade</taxon>
        <taxon>NPAAA clade</taxon>
        <taxon>indigoferoid/millettioid clade</taxon>
        <taxon>Phaseoleae</taxon>
        <taxon>Cajanus</taxon>
    </lineage>
</organism>
<evidence type="ECO:0000256" key="3">
    <source>
        <dbReference type="ARBA" id="ARBA00022679"/>
    </source>
</evidence>
<sequence>MLVHSQRVHIYAYTRLLKHQLPLLSSFISSIFHCKSFAELIYQELFIIVGGNLGRRQHSTNNIYYTSSFVSKASQPERKTQIECNLLRFQQPSLNHHFKGIEGQERNRRYVVKAAPAPSFDSESHVSNPKSIFDSTKNFLSNIYFFCYPYSMIARTLGTISASLIAVQNVSDISPLFFIGLLQVLIPHFFMDLYINGVNQVFDIEIDKINKPYLPLPSGKLSYTTGVTIVASSAILSFWLSGIIGSWPLFWSLAICFTLWSGYSINLPLLRWKRFPQLVATFMFASWAYIFPITFYLHMQTFVFKRPAIFPRSLIVSIAFLSFYALGIALSKDIPDVEGDTKHGIHSFSARLGQKRVFWICVFLFEMAFGVGLVGSAISSSSTLIKIITGLGHVILGSILWNHTKNIDLTSPASTRSFYMYIWKVILLNIDYHLRSLVLSHYCNEMIV</sequence>
<feature type="transmembrane region" description="Helical" evidence="7">
    <location>
        <begin position="278"/>
        <end position="297"/>
    </location>
</feature>
<dbReference type="GO" id="GO:0016765">
    <property type="term" value="F:transferase activity, transferring alkyl or aryl (other than methyl) groups"/>
    <property type="evidence" value="ECO:0007669"/>
    <property type="project" value="InterPro"/>
</dbReference>
<feature type="transmembrane region" description="Helical" evidence="7">
    <location>
        <begin position="384"/>
        <end position="401"/>
    </location>
</feature>
<feature type="transmembrane region" description="Helical" evidence="7">
    <location>
        <begin position="357"/>
        <end position="378"/>
    </location>
</feature>
<dbReference type="GO" id="GO:0031969">
    <property type="term" value="C:chloroplast membrane"/>
    <property type="evidence" value="ECO:0007669"/>
    <property type="project" value="UniProtKB-SubCell"/>
</dbReference>
<keyword evidence="6 7" id="KW-0472">Membrane</keyword>
<dbReference type="OMA" id="INGANFW"/>
<protein>
    <submittedName>
        <fullName evidence="8">Digeranylgeranylglyceryl phosphate synthase</fullName>
    </submittedName>
</protein>
<evidence type="ECO:0000256" key="2">
    <source>
        <dbReference type="ARBA" id="ARBA00005985"/>
    </source>
</evidence>
<dbReference type="Gene3D" id="1.10.357.140">
    <property type="entry name" value="UbiA prenyltransferase"/>
    <property type="match status" value="1"/>
</dbReference>
<evidence type="ECO:0000256" key="5">
    <source>
        <dbReference type="ARBA" id="ARBA00022989"/>
    </source>
</evidence>
<keyword evidence="3" id="KW-0808">Transferase</keyword>
<dbReference type="AlphaFoldDB" id="A0A151R0F2"/>
<keyword evidence="9" id="KW-1185">Reference proteome</keyword>
<feature type="transmembrane region" description="Helical" evidence="7">
    <location>
        <begin position="247"/>
        <end position="266"/>
    </location>
</feature>
<dbReference type="InterPro" id="IPR000537">
    <property type="entry name" value="UbiA_prenyltransferase"/>
</dbReference>
<evidence type="ECO:0000313" key="9">
    <source>
        <dbReference type="Proteomes" id="UP000075243"/>
    </source>
</evidence>
<reference evidence="8" key="1">
    <citation type="journal article" date="2012" name="Nat. Biotechnol.">
        <title>Draft genome sequence of pigeonpea (Cajanus cajan), an orphan legume crop of resource-poor farmers.</title>
        <authorList>
            <person name="Varshney R.K."/>
            <person name="Chen W."/>
            <person name="Li Y."/>
            <person name="Bharti A.K."/>
            <person name="Saxena R.K."/>
            <person name="Schlueter J.A."/>
            <person name="Donoghue M.T."/>
            <person name="Azam S."/>
            <person name="Fan G."/>
            <person name="Whaley A.M."/>
            <person name="Farmer A.D."/>
            <person name="Sheridan J."/>
            <person name="Iwata A."/>
            <person name="Tuteja R."/>
            <person name="Penmetsa R.V."/>
            <person name="Wu W."/>
            <person name="Upadhyaya H.D."/>
            <person name="Yang S.P."/>
            <person name="Shah T."/>
            <person name="Saxena K.B."/>
            <person name="Michael T."/>
            <person name="McCombie W.R."/>
            <person name="Yang B."/>
            <person name="Zhang G."/>
            <person name="Yang H."/>
            <person name="Wang J."/>
            <person name="Spillane C."/>
            <person name="Cook D.R."/>
            <person name="May G.D."/>
            <person name="Xu X."/>
            <person name="Jackson S.A."/>
        </authorList>
    </citation>
    <scope>NUCLEOTIDE SEQUENCE [LARGE SCALE GENOMIC DNA]</scope>
</reference>